<protein>
    <submittedName>
        <fullName evidence="1">Uncharacterized protein</fullName>
    </submittedName>
</protein>
<dbReference type="AlphaFoldDB" id="A0A1H9LZR6"/>
<gene>
    <name evidence="1" type="ORF">SAMN05216522_11315</name>
</gene>
<evidence type="ECO:0000313" key="1">
    <source>
        <dbReference type="EMBL" id="SER16924.1"/>
    </source>
</evidence>
<accession>A0A1H9LZR6</accession>
<organism evidence="1 2">
    <name type="scientific">Rosenbergiella nectarea</name>
    <dbReference type="NCBI Taxonomy" id="988801"/>
    <lineage>
        <taxon>Bacteria</taxon>
        <taxon>Pseudomonadati</taxon>
        <taxon>Pseudomonadota</taxon>
        <taxon>Gammaproteobacteria</taxon>
        <taxon>Enterobacterales</taxon>
        <taxon>Erwiniaceae</taxon>
        <taxon>Rosenbergiella</taxon>
    </lineage>
</organism>
<name>A0A1H9LZR6_9GAMM</name>
<dbReference type="Proteomes" id="UP000242515">
    <property type="component" value="Unassembled WGS sequence"/>
</dbReference>
<sequence length="97" mass="10903">MISFIRYLKNTKLAIGQIKNGEWIAHVNGCDGQIYSAHRNGHVLWIANGPFFCEIVEMDGVICKKAFGFILRHVVWWAGARKLRGVKAIPPAPNLDN</sequence>
<dbReference type="EMBL" id="FOGC01000013">
    <property type="protein sequence ID" value="SER16924.1"/>
    <property type="molecule type" value="Genomic_DNA"/>
</dbReference>
<keyword evidence="2" id="KW-1185">Reference proteome</keyword>
<dbReference type="STRING" id="988801.SAMN05216522_11315"/>
<dbReference type="OrthoDB" id="9986582at2"/>
<reference evidence="2" key="1">
    <citation type="submission" date="2016-10" db="EMBL/GenBank/DDBJ databases">
        <authorList>
            <person name="Varghese N."/>
            <person name="Submissions S."/>
        </authorList>
    </citation>
    <scope>NUCLEOTIDE SEQUENCE [LARGE SCALE GENOMIC DNA]</scope>
    <source>
        <strain evidence="2">8N4</strain>
    </source>
</reference>
<proteinExistence type="predicted"/>
<evidence type="ECO:0000313" key="2">
    <source>
        <dbReference type="Proteomes" id="UP000242515"/>
    </source>
</evidence>
<dbReference type="RefSeq" id="WP_092677825.1">
    <property type="nucleotide sequence ID" value="NZ_FOGC01000013.1"/>
</dbReference>